<comment type="caution">
    <text evidence="1">The sequence shown here is derived from an EMBL/GenBank/DDBJ whole genome shotgun (WGS) entry which is preliminary data.</text>
</comment>
<proteinExistence type="predicted"/>
<name>A0A4U1JTP1_RHOCA</name>
<dbReference type="Proteomes" id="UP000310597">
    <property type="component" value="Unassembled WGS sequence"/>
</dbReference>
<dbReference type="OrthoDB" id="7876907at2"/>
<protein>
    <recommendedName>
        <fullName evidence="3">DUF2946 domain-containing protein</fullName>
    </recommendedName>
</protein>
<reference evidence="1 2" key="1">
    <citation type="submission" date="2019-04" db="EMBL/GenBank/DDBJ databases">
        <title>Draft Whole-Genome sequence of the purple photosynthetic bacterium Rhodobacter capsulatus SP108 with an indigenous class A beta-lactamase.</title>
        <authorList>
            <person name="Robertson S."/>
            <person name="Meyer T.E."/>
            <person name="Kyndt J.A."/>
        </authorList>
    </citation>
    <scope>NUCLEOTIDE SEQUENCE [LARGE SCALE GENOMIC DNA]</scope>
    <source>
        <strain evidence="1 2">SP108</strain>
    </source>
</reference>
<accession>A0A4U1JTP1</accession>
<evidence type="ECO:0000313" key="2">
    <source>
        <dbReference type="Proteomes" id="UP000310597"/>
    </source>
</evidence>
<dbReference type="RefSeq" id="WP_136905431.1">
    <property type="nucleotide sequence ID" value="NZ_SWJZ01000017.1"/>
</dbReference>
<sequence>MTPFVSGSLRAAALWMAAFGLFCATLLPASVMPLRAADAAMRLVLCTGNGPVVLMTADKPLAPGAGEGRCKWACCHALATGCDRAAAAPRPIPAGRLSRLAPPPQILRTARVTGLPPATGPPSTRLS</sequence>
<gene>
    <name evidence="1" type="ORF">FBT96_06060</name>
</gene>
<evidence type="ECO:0000313" key="1">
    <source>
        <dbReference type="EMBL" id="TKD22681.1"/>
    </source>
</evidence>
<dbReference type="AlphaFoldDB" id="A0A4U1JTP1"/>
<evidence type="ECO:0008006" key="3">
    <source>
        <dbReference type="Google" id="ProtNLM"/>
    </source>
</evidence>
<organism evidence="1 2">
    <name type="scientific">Rhodobacter capsulatus</name>
    <name type="common">Rhodopseudomonas capsulata</name>
    <dbReference type="NCBI Taxonomy" id="1061"/>
    <lineage>
        <taxon>Bacteria</taxon>
        <taxon>Pseudomonadati</taxon>
        <taxon>Pseudomonadota</taxon>
        <taxon>Alphaproteobacteria</taxon>
        <taxon>Rhodobacterales</taxon>
        <taxon>Rhodobacter group</taxon>
        <taxon>Rhodobacter</taxon>
    </lineage>
</organism>
<dbReference type="EMBL" id="SWJZ01000017">
    <property type="protein sequence ID" value="TKD22681.1"/>
    <property type="molecule type" value="Genomic_DNA"/>
</dbReference>